<organism evidence="2 3">
    <name type="scientific">Syphacia muris</name>
    <dbReference type="NCBI Taxonomy" id="451379"/>
    <lineage>
        <taxon>Eukaryota</taxon>
        <taxon>Metazoa</taxon>
        <taxon>Ecdysozoa</taxon>
        <taxon>Nematoda</taxon>
        <taxon>Chromadorea</taxon>
        <taxon>Rhabditida</taxon>
        <taxon>Spirurina</taxon>
        <taxon>Oxyuridomorpha</taxon>
        <taxon>Oxyuroidea</taxon>
        <taxon>Oxyuridae</taxon>
        <taxon>Syphacia</taxon>
    </lineage>
</organism>
<proteinExistence type="predicted"/>
<accession>A0A0N5AB33</accession>
<evidence type="ECO:0000313" key="3">
    <source>
        <dbReference type="WBParaSite" id="SMUV_0000135901-mRNA-1"/>
    </source>
</evidence>
<feature type="compositionally biased region" description="Low complexity" evidence="1">
    <location>
        <begin position="7"/>
        <end position="24"/>
    </location>
</feature>
<protein>
    <submittedName>
        <fullName evidence="3">Secreted protein</fullName>
    </submittedName>
</protein>
<dbReference type="WBParaSite" id="SMUV_0000135901-mRNA-1">
    <property type="protein sequence ID" value="SMUV_0000135901-mRNA-1"/>
    <property type="gene ID" value="SMUV_0000135901"/>
</dbReference>
<dbReference type="AlphaFoldDB" id="A0A0N5AB33"/>
<sequence length="55" mass="5637">MPLNTNPAGWGPMPGPAAAASADGNASWSFPSAGVVPGDITQQHIFPSDDLTRPY</sequence>
<keyword evidence="2" id="KW-1185">Reference proteome</keyword>
<reference evidence="3" key="1">
    <citation type="submission" date="2017-02" db="UniProtKB">
        <authorList>
            <consortium name="WormBaseParasite"/>
        </authorList>
    </citation>
    <scope>IDENTIFICATION</scope>
</reference>
<evidence type="ECO:0000256" key="1">
    <source>
        <dbReference type="SAM" id="MobiDB-lite"/>
    </source>
</evidence>
<evidence type="ECO:0000313" key="2">
    <source>
        <dbReference type="Proteomes" id="UP000046393"/>
    </source>
</evidence>
<feature type="region of interest" description="Disordered" evidence="1">
    <location>
        <begin position="1"/>
        <end position="24"/>
    </location>
</feature>
<name>A0A0N5AB33_9BILA</name>
<dbReference type="Proteomes" id="UP000046393">
    <property type="component" value="Unplaced"/>
</dbReference>